<keyword evidence="14" id="KW-0917">Virion maturation</keyword>
<sequence length="448" mass="51284">MFHRPLILLQIVQLILFIVDSGCTKHMTGNLKLLCNFVEKFLGTVRFGNDQFAPILGYGDLNQGNVMIKRVYYVEGLNHNLFSVGQFCDADLEVAFKKSTCFVRDLKGNDLLTGNRGSDLYTIYLQETTSSTPIYFMAKASPTQVWLWHRRLSHLNFGYITLLSKKYIVTGLPKLKYVKDQLCSSCEMSKAKRSSFKSKVVPSSKGRLNLLHMDLCGPMRVASINGKKYILVIVDDYSRYTWTLFLRSKDETPEVLKDFLTMIQRNLQAQVISVRTDRGTEFLNKTLHAYFKEEGIEHQTYTPQTPEQNGVVKRRNRTLVEDAQTMLSASKLPLSFWAEAVATACYTQNRSIIISTHGKTAYHIINDRKPSIKHLHIFGCICYITRDGENLDKMKEKGDPCVMVGYSTQSKGYHVYNKRTRLIAESIHIKFDEIKEMMFDHNGSDLAP</sequence>
<evidence type="ECO:0000256" key="9">
    <source>
        <dbReference type="ARBA" id="ARBA00022840"/>
    </source>
</evidence>
<dbReference type="EMBL" id="BQNB010010316">
    <property type="protein sequence ID" value="GJS75614.1"/>
    <property type="molecule type" value="Genomic_DNA"/>
</dbReference>
<protein>
    <submittedName>
        <fullName evidence="18">Retrovirus-related pol polyprotein from transposon TNT 1-94</fullName>
    </submittedName>
</protein>
<dbReference type="Proteomes" id="UP001151760">
    <property type="component" value="Unassembled WGS sequence"/>
</dbReference>
<evidence type="ECO:0000313" key="18">
    <source>
        <dbReference type="EMBL" id="GJS75614.1"/>
    </source>
</evidence>
<evidence type="ECO:0000256" key="14">
    <source>
        <dbReference type="ARBA" id="ARBA00023113"/>
    </source>
</evidence>
<evidence type="ECO:0000256" key="3">
    <source>
        <dbReference type="ARBA" id="ARBA00022670"/>
    </source>
</evidence>
<dbReference type="Pfam" id="PF13976">
    <property type="entry name" value="gag_pre-integrs"/>
    <property type="match status" value="1"/>
</dbReference>
<evidence type="ECO:0000256" key="5">
    <source>
        <dbReference type="ARBA" id="ARBA00022723"/>
    </source>
</evidence>
<evidence type="ECO:0000256" key="16">
    <source>
        <dbReference type="SAM" id="SignalP"/>
    </source>
</evidence>
<dbReference type="InterPro" id="IPR025724">
    <property type="entry name" value="GAG-pre-integrase_dom"/>
</dbReference>
<dbReference type="InterPro" id="IPR012337">
    <property type="entry name" value="RNaseH-like_sf"/>
</dbReference>
<dbReference type="InterPro" id="IPR036397">
    <property type="entry name" value="RNaseH_sf"/>
</dbReference>
<keyword evidence="15" id="KW-0233">DNA recombination</keyword>
<keyword evidence="4" id="KW-0540">Nuclease</keyword>
<proteinExistence type="predicted"/>
<evidence type="ECO:0000256" key="8">
    <source>
        <dbReference type="ARBA" id="ARBA00022801"/>
    </source>
</evidence>
<evidence type="ECO:0000256" key="1">
    <source>
        <dbReference type="ARBA" id="ARBA00002180"/>
    </source>
</evidence>
<feature type="domain" description="Integrase catalytic" evidence="17">
    <location>
        <begin position="198"/>
        <end position="369"/>
    </location>
</feature>
<evidence type="ECO:0000256" key="6">
    <source>
        <dbReference type="ARBA" id="ARBA00022741"/>
    </source>
</evidence>
<evidence type="ECO:0000256" key="11">
    <source>
        <dbReference type="ARBA" id="ARBA00022908"/>
    </source>
</evidence>
<keyword evidence="2" id="KW-1188">Viral release from host cell</keyword>
<evidence type="ECO:0000313" key="19">
    <source>
        <dbReference type="Proteomes" id="UP001151760"/>
    </source>
</evidence>
<dbReference type="PROSITE" id="PS50994">
    <property type="entry name" value="INTEGRASE"/>
    <property type="match status" value="1"/>
</dbReference>
<evidence type="ECO:0000256" key="7">
    <source>
        <dbReference type="ARBA" id="ARBA00022759"/>
    </source>
</evidence>
<dbReference type="InterPro" id="IPR057670">
    <property type="entry name" value="SH3_retrovirus"/>
</dbReference>
<keyword evidence="7" id="KW-0255">Endonuclease</keyword>
<name>A0ABQ4YD15_9ASTR</name>
<dbReference type="Pfam" id="PF25597">
    <property type="entry name" value="SH3_retrovirus"/>
    <property type="match status" value="1"/>
</dbReference>
<reference evidence="18" key="2">
    <citation type="submission" date="2022-01" db="EMBL/GenBank/DDBJ databases">
        <authorList>
            <person name="Yamashiro T."/>
            <person name="Shiraishi A."/>
            <person name="Satake H."/>
            <person name="Nakayama K."/>
        </authorList>
    </citation>
    <scope>NUCLEOTIDE SEQUENCE</scope>
</reference>
<evidence type="ECO:0000256" key="10">
    <source>
        <dbReference type="ARBA" id="ARBA00022842"/>
    </source>
</evidence>
<evidence type="ECO:0000259" key="17">
    <source>
        <dbReference type="PROSITE" id="PS50994"/>
    </source>
</evidence>
<evidence type="ECO:0000256" key="15">
    <source>
        <dbReference type="ARBA" id="ARBA00023172"/>
    </source>
</evidence>
<evidence type="ECO:0000256" key="4">
    <source>
        <dbReference type="ARBA" id="ARBA00022722"/>
    </source>
</evidence>
<keyword evidence="11" id="KW-0229">DNA integration</keyword>
<accession>A0ABQ4YD15</accession>
<feature type="signal peptide" evidence="16">
    <location>
        <begin position="1"/>
        <end position="21"/>
    </location>
</feature>
<dbReference type="Gene3D" id="3.30.420.10">
    <property type="entry name" value="Ribonuclease H-like superfamily/Ribonuclease H"/>
    <property type="match status" value="1"/>
</dbReference>
<keyword evidence="19" id="KW-1185">Reference proteome</keyword>
<keyword evidence="13" id="KW-0239">DNA-directed DNA polymerase</keyword>
<dbReference type="InterPro" id="IPR001584">
    <property type="entry name" value="Integrase_cat-core"/>
</dbReference>
<comment type="function">
    <text evidence="1">The aspartyl protease (PR) mediates the proteolytic cleavages of the Gag and Gag-Pol polyproteins after assembly of the VLP.</text>
</comment>
<organism evidence="18 19">
    <name type="scientific">Tanacetum coccineum</name>
    <dbReference type="NCBI Taxonomy" id="301880"/>
    <lineage>
        <taxon>Eukaryota</taxon>
        <taxon>Viridiplantae</taxon>
        <taxon>Streptophyta</taxon>
        <taxon>Embryophyta</taxon>
        <taxon>Tracheophyta</taxon>
        <taxon>Spermatophyta</taxon>
        <taxon>Magnoliopsida</taxon>
        <taxon>eudicotyledons</taxon>
        <taxon>Gunneridae</taxon>
        <taxon>Pentapetalae</taxon>
        <taxon>asterids</taxon>
        <taxon>campanulids</taxon>
        <taxon>Asterales</taxon>
        <taxon>Asteraceae</taxon>
        <taxon>Asteroideae</taxon>
        <taxon>Anthemideae</taxon>
        <taxon>Anthemidinae</taxon>
        <taxon>Tanacetum</taxon>
    </lineage>
</organism>
<dbReference type="Pfam" id="PF00665">
    <property type="entry name" value="rve"/>
    <property type="match status" value="1"/>
</dbReference>
<keyword evidence="10" id="KW-0460">Magnesium</keyword>
<keyword evidence="5" id="KW-0479">Metal-binding</keyword>
<reference evidence="18" key="1">
    <citation type="journal article" date="2022" name="Int. J. Mol. Sci.">
        <title>Draft Genome of Tanacetum Coccineum: Genomic Comparison of Closely Related Tanacetum-Family Plants.</title>
        <authorList>
            <person name="Yamashiro T."/>
            <person name="Shiraishi A."/>
            <person name="Nakayama K."/>
            <person name="Satake H."/>
        </authorList>
    </citation>
    <scope>NUCLEOTIDE SEQUENCE</scope>
</reference>
<dbReference type="InterPro" id="IPR039537">
    <property type="entry name" value="Retrotran_Ty1/copia-like"/>
</dbReference>
<evidence type="ECO:0000256" key="13">
    <source>
        <dbReference type="ARBA" id="ARBA00022932"/>
    </source>
</evidence>
<dbReference type="Pfam" id="PF22936">
    <property type="entry name" value="Pol_BBD"/>
    <property type="match status" value="1"/>
</dbReference>
<evidence type="ECO:0000256" key="2">
    <source>
        <dbReference type="ARBA" id="ARBA00022612"/>
    </source>
</evidence>
<gene>
    <name evidence="18" type="ORF">Tco_0725495</name>
</gene>
<keyword evidence="9" id="KW-0067">ATP-binding</keyword>
<dbReference type="PANTHER" id="PTHR42648:SF11">
    <property type="entry name" value="TRANSPOSON TY4-P GAG-POL POLYPROTEIN"/>
    <property type="match status" value="1"/>
</dbReference>
<evidence type="ECO:0000256" key="12">
    <source>
        <dbReference type="ARBA" id="ARBA00022918"/>
    </source>
</evidence>
<keyword evidence="8" id="KW-0378">Hydrolase</keyword>
<keyword evidence="13" id="KW-0548">Nucleotidyltransferase</keyword>
<keyword evidence="6" id="KW-0547">Nucleotide-binding</keyword>
<keyword evidence="3" id="KW-0645">Protease</keyword>
<feature type="chain" id="PRO_5046259662" evidence="16">
    <location>
        <begin position="22"/>
        <end position="448"/>
    </location>
</feature>
<keyword evidence="12" id="KW-0695">RNA-directed DNA polymerase</keyword>
<keyword evidence="16" id="KW-0732">Signal</keyword>
<dbReference type="SUPFAM" id="SSF53098">
    <property type="entry name" value="Ribonuclease H-like"/>
    <property type="match status" value="1"/>
</dbReference>
<keyword evidence="13" id="KW-0808">Transferase</keyword>
<comment type="caution">
    <text evidence="18">The sequence shown here is derived from an EMBL/GenBank/DDBJ whole genome shotgun (WGS) entry which is preliminary data.</text>
</comment>
<dbReference type="PANTHER" id="PTHR42648">
    <property type="entry name" value="TRANSPOSASE, PUTATIVE-RELATED"/>
    <property type="match status" value="1"/>
</dbReference>
<dbReference type="InterPro" id="IPR054722">
    <property type="entry name" value="PolX-like_BBD"/>
</dbReference>